<comment type="caution">
    <text evidence="1">The sequence shown here is derived from an EMBL/GenBank/DDBJ whole genome shotgun (WGS) entry which is preliminary data.</text>
</comment>
<dbReference type="AlphaFoldDB" id="A0A4C1UAS9"/>
<evidence type="ECO:0000313" key="2">
    <source>
        <dbReference type="Proteomes" id="UP000299102"/>
    </source>
</evidence>
<dbReference type="EMBL" id="BGZK01000151">
    <property type="protein sequence ID" value="GBP23525.1"/>
    <property type="molecule type" value="Genomic_DNA"/>
</dbReference>
<gene>
    <name evidence="1" type="ORF">EVAR_12806_1</name>
</gene>
<dbReference type="Proteomes" id="UP000299102">
    <property type="component" value="Unassembled WGS sequence"/>
</dbReference>
<sequence>MNALKQSLVLLNQLPCFKLRAASTLEDFELNSDRSTLHFQHSHARPITPSPSVDVLCCRQIDLHNGHDLSNYFNGPNVLLRLTKVTTEGRVGEYHGKMKPLQRLDDTAQLTLEGCLGWTGHSTNNRNRSRENDSTRTISCRESAVGASGTGELRTFKSSALKTDGGETYVAVNCLFNFGTVRDHERRSS</sequence>
<keyword evidence="2" id="KW-1185">Reference proteome</keyword>
<reference evidence="1 2" key="1">
    <citation type="journal article" date="2019" name="Commun. Biol.">
        <title>The bagworm genome reveals a unique fibroin gene that provides high tensile strength.</title>
        <authorList>
            <person name="Kono N."/>
            <person name="Nakamura H."/>
            <person name="Ohtoshi R."/>
            <person name="Tomita M."/>
            <person name="Numata K."/>
            <person name="Arakawa K."/>
        </authorList>
    </citation>
    <scope>NUCLEOTIDE SEQUENCE [LARGE SCALE GENOMIC DNA]</scope>
</reference>
<name>A0A4C1UAS9_EUMVA</name>
<accession>A0A4C1UAS9</accession>
<proteinExistence type="predicted"/>
<protein>
    <submittedName>
        <fullName evidence="1">Uncharacterized protein</fullName>
    </submittedName>
</protein>
<organism evidence="1 2">
    <name type="scientific">Eumeta variegata</name>
    <name type="common">Bagworm moth</name>
    <name type="synonym">Eumeta japonica</name>
    <dbReference type="NCBI Taxonomy" id="151549"/>
    <lineage>
        <taxon>Eukaryota</taxon>
        <taxon>Metazoa</taxon>
        <taxon>Ecdysozoa</taxon>
        <taxon>Arthropoda</taxon>
        <taxon>Hexapoda</taxon>
        <taxon>Insecta</taxon>
        <taxon>Pterygota</taxon>
        <taxon>Neoptera</taxon>
        <taxon>Endopterygota</taxon>
        <taxon>Lepidoptera</taxon>
        <taxon>Glossata</taxon>
        <taxon>Ditrysia</taxon>
        <taxon>Tineoidea</taxon>
        <taxon>Psychidae</taxon>
        <taxon>Oiketicinae</taxon>
        <taxon>Eumeta</taxon>
    </lineage>
</organism>
<evidence type="ECO:0000313" key="1">
    <source>
        <dbReference type="EMBL" id="GBP23525.1"/>
    </source>
</evidence>